<dbReference type="Proteomes" id="UP001355207">
    <property type="component" value="Chromosome 3"/>
</dbReference>
<dbReference type="AlphaFoldDB" id="A0AAX4JT88"/>
<dbReference type="RefSeq" id="XP_066074518.1">
    <property type="nucleotide sequence ID" value="XM_066218421.1"/>
</dbReference>
<keyword evidence="2" id="KW-0472">Membrane</keyword>
<dbReference type="EMBL" id="CP144100">
    <property type="protein sequence ID" value="WWC87755.1"/>
    <property type="molecule type" value="Genomic_DNA"/>
</dbReference>
<feature type="region of interest" description="Disordered" evidence="1">
    <location>
        <begin position="630"/>
        <end position="692"/>
    </location>
</feature>
<accession>A0AAX4JT88</accession>
<keyword evidence="2" id="KW-0812">Transmembrane</keyword>
<keyword evidence="2" id="KW-1133">Transmembrane helix</keyword>
<proteinExistence type="predicted"/>
<feature type="compositionally biased region" description="Basic residues" evidence="1">
    <location>
        <begin position="667"/>
        <end position="678"/>
    </location>
</feature>
<keyword evidence="4" id="KW-1185">Reference proteome</keyword>
<reference evidence="3 4" key="1">
    <citation type="submission" date="2024-01" db="EMBL/GenBank/DDBJ databases">
        <title>Comparative genomics of Cryptococcus and Kwoniella reveals pathogenesis evolution and contrasting modes of karyotype evolution via chromosome fusion or intercentromeric recombination.</title>
        <authorList>
            <person name="Coelho M.A."/>
            <person name="David-Palma M."/>
            <person name="Shea T."/>
            <person name="Bowers K."/>
            <person name="McGinley-Smith S."/>
            <person name="Mohammad A.W."/>
            <person name="Gnirke A."/>
            <person name="Yurkov A.M."/>
            <person name="Nowrousian M."/>
            <person name="Sun S."/>
            <person name="Cuomo C.A."/>
            <person name="Heitman J."/>
        </authorList>
    </citation>
    <scope>NUCLEOTIDE SEQUENCE [LARGE SCALE GENOMIC DNA]</scope>
    <source>
        <strain evidence="3 4">CBS 6074</strain>
    </source>
</reference>
<feature type="transmembrane region" description="Helical" evidence="2">
    <location>
        <begin position="355"/>
        <end position="375"/>
    </location>
</feature>
<feature type="transmembrane region" description="Helical" evidence="2">
    <location>
        <begin position="713"/>
        <end position="737"/>
    </location>
</feature>
<dbReference type="InterPro" id="IPR044926">
    <property type="entry name" value="RGS_subdomain_2"/>
</dbReference>
<sequence length="738" mass="81766">MSESTPAKASKSARKASSVHTVLSSTSTPLARFASSSTAPVLEELKLSNILNGDTCPPISFIDFASFVANKEYTTENLLFILWYRSYKDRFEKLEQNVKETIPIPSTRLGDRYNPYGYLDKPGSSVVPVTKPESEAPVVFSEPFRSRSISGSSKISPFKSDNAHLQNCPVTGSTCYCPDQRGPANRRASRLLSITHSLLGSRRPSSASHPNETNPLRSILHQTSHPPLPPTGTVFTEPSQQPMREEAQRAFATFLKKGGSRELSISDELREYTKICLARSTAPEVFLPLYEEIYHVVEYQSLPHFLQHARSNINRPKQVFWYMVGAADFGFGCVIYLLLTLLLPAHPFGLRAWRLFSMIFASFGAMQFYSAWRGFCSQVWGRSHRQVRPWEMDDLDDEETLVESDNSRRHDDMELREESFLSQPVSSIHREEINITLPEEVRPLADLGGVASIPSIECDDDNSMKEIHSSGSPALSKSDSITVALPVLENNQEKSLAVGLGLSDIEKKRMEIRRSTVKVPNASEAFPISDDMSPQPPRISFDSRQMREISPFAANDINETILPSSSSSRGSINFALSNNPNLNVNSSNTSNTLSAGGAPLVRTKSRLHSLASQRANKEITNILLKLRKTNQNYNPNEDENENYIDPTSSATSSSTTATRSIGNSKTLSKRNVTKKGKGRGGGMEEKKPKVFGPEKLVEDPRIKKVYSDIKRDILIVGSLVASIWIVLCLAVPCAGLAS</sequence>
<feature type="compositionally biased region" description="Low complexity" evidence="1">
    <location>
        <begin position="647"/>
        <end position="658"/>
    </location>
</feature>
<dbReference type="GeneID" id="91093319"/>
<organism evidence="3 4">
    <name type="scientific">Kwoniella dendrophila CBS 6074</name>
    <dbReference type="NCBI Taxonomy" id="1295534"/>
    <lineage>
        <taxon>Eukaryota</taxon>
        <taxon>Fungi</taxon>
        <taxon>Dikarya</taxon>
        <taxon>Basidiomycota</taxon>
        <taxon>Agaricomycotina</taxon>
        <taxon>Tremellomycetes</taxon>
        <taxon>Tremellales</taxon>
        <taxon>Cryptococcaceae</taxon>
        <taxon>Kwoniella</taxon>
    </lineage>
</organism>
<evidence type="ECO:0000313" key="4">
    <source>
        <dbReference type="Proteomes" id="UP001355207"/>
    </source>
</evidence>
<dbReference type="PANTHER" id="PTHR39466:SF1">
    <property type="entry name" value="RGS DOMAIN-CONTAINING PROTEIN"/>
    <property type="match status" value="1"/>
</dbReference>
<feature type="transmembrane region" description="Helical" evidence="2">
    <location>
        <begin position="319"/>
        <end position="343"/>
    </location>
</feature>
<gene>
    <name evidence="3" type="ORF">L201_002647</name>
</gene>
<evidence type="ECO:0000313" key="3">
    <source>
        <dbReference type="EMBL" id="WWC87755.1"/>
    </source>
</evidence>
<evidence type="ECO:0008006" key="5">
    <source>
        <dbReference type="Google" id="ProtNLM"/>
    </source>
</evidence>
<dbReference type="SUPFAM" id="SSF48097">
    <property type="entry name" value="Regulator of G-protein signaling, RGS"/>
    <property type="match status" value="1"/>
</dbReference>
<dbReference type="PANTHER" id="PTHR39466">
    <property type="entry name" value="RGS DOMAIN-CONTAINING PROTEIN"/>
    <property type="match status" value="1"/>
</dbReference>
<evidence type="ECO:0000256" key="1">
    <source>
        <dbReference type="SAM" id="MobiDB-lite"/>
    </source>
</evidence>
<evidence type="ECO:0000256" key="2">
    <source>
        <dbReference type="SAM" id="Phobius"/>
    </source>
</evidence>
<dbReference type="Gene3D" id="1.10.167.10">
    <property type="entry name" value="Regulator of G-protein Signalling 4, domain 2"/>
    <property type="match status" value="1"/>
</dbReference>
<name>A0AAX4JT88_9TREE</name>
<protein>
    <recommendedName>
        <fullName evidence="5">RGS domain-containing protein</fullName>
    </recommendedName>
</protein>
<dbReference type="InterPro" id="IPR036305">
    <property type="entry name" value="RGS_sf"/>
</dbReference>